<dbReference type="Proteomes" id="UP001497516">
    <property type="component" value="Chromosome 10"/>
</dbReference>
<evidence type="ECO:0000256" key="1">
    <source>
        <dbReference type="SAM" id="MobiDB-lite"/>
    </source>
</evidence>
<gene>
    <name evidence="3" type="ORF">LTRI10_LOCUS8601</name>
</gene>
<dbReference type="GO" id="GO:0031011">
    <property type="term" value="C:Ino80 complex"/>
    <property type="evidence" value="ECO:0007669"/>
    <property type="project" value="InterPro"/>
</dbReference>
<dbReference type="CDD" id="cd22687">
    <property type="entry name" value="FHA_MCRS1"/>
    <property type="match status" value="1"/>
</dbReference>
<name>A0AAV2D0D2_9ROSI</name>
<dbReference type="InterPro" id="IPR000253">
    <property type="entry name" value="FHA_dom"/>
</dbReference>
<dbReference type="InterPro" id="IPR025999">
    <property type="entry name" value="MCRS_N"/>
</dbReference>
<dbReference type="GO" id="GO:0002151">
    <property type="term" value="F:G-quadruplex RNA binding"/>
    <property type="evidence" value="ECO:0007669"/>
    <property type="project" value="InterPro"/>
</dbReference>
<evidence type="ECO:0000259" key="2">
    <source>
        <dbReference type="PROSITE" id="PS50006"/>
    </source>
</evidence>
<dbReference type="InterPro" id="IPR037912">
    <property type="entry name" value="MCRS1"/>
</dbReference>
<proteinExistence type="predicted"/>
<keyword evidence="4" id="KW-1185">Reference proteome</keyword>
<dbReference type="Pfam" id="PF13325">
    <property type="entry name" value="MCRS_N"/>
    <property type="match status" value="1"/>
</dbReference>
<dbReference type="EMBL" id="OZ034814">
    <property type="protein sequence ID" value="CAL1361216.1"/>
    <property type="molecule type" value="Genomic_DNA"/>
</dbReference>
<feature type="region of interest" description="Disordered" evidence="1">
    <location>
        <begin position="531"/>
        <end position="554"/>
    </location>
</feature>
<protein>
    <recommendedName>
        <fullName evidence="2">FHA domain-containing protein</fullName>
    </recommendedName>
</protein>
<reference evidence="3 4" key="1">
    <citation type="submission" date="2024-04" db="EMBL/GenBank/DDBJ databases">
        <authorList>
            <person name="Fracassetti M."/>
        </authorList>
    </citation>
    <scope>NUCLEOTIDE SEQUENCE [LARGE SCALE GENOMIC DNA]</scope>
</reference>
<dbReference type="Gene3D" id="2.60.200.20">
    <property type="match status" value="1"/>
</dbReference>
<dbReference type="AlphaFoldDB" id="A0AAV2D0D2"/>
<dbReference type="GO" id="GO:0071339">
    <property type="term" value="C:MLL1 complex"/>
    <property type="evidence" value="ECO:0007669"/>
    <property type="project" value="InterPro"/>
</dbReference>
<feature type="region of interest" description="Disordered" evidence="1">
    <location>
        <begin position="318"/>
        <end position="353"/>
    </location>
</feature>
<dbReference type="SUPFAM" id="SSF49879">
    <property type="entry name" value="SMAD/FHA domain"/>
    <property type="match status" value="1"/>
</dbReference>
<dbReference type="SMART" id="SM00240">
    <property type="entry name" value="FHA"/>
    <property type="match status" value="1"/>
</dbReference>
<dbReference type="PANTHER" id="PTHR13233">
    <property type="entry name" value="MICROSPHERULE PROTEIN 1"/>
    <property type="match status" value="1"/>
</dbReference>
<evidence type="ECO:0000313" key="3">
    <source>
        <dbReference type="EMBL" id="CAL1361216.1"/>
    </source>
</evidence>
<feature type="compositionally biased region" description="Polar residues" evidence="1">
    <location>
        <begin position="340"/>
        <end position="349"/>
    </location>
</feature>
<accession>A0AAV2D0D2</accession>
<dbReference type="PROSITE" id="PS50006">
    <property type="entry name" value="FHA_DOMAIN"/>
    <property type="match status" value="1"/>
</dbReference>
<organism evidence="3 4">
    <name type="scientific">Linum trigynum</name>
    <dbReference type="NCBI Taxonomy" id="586398"/>
    <lineage>
        <taxon>Eukaryota</taxon>
        <taxon>Viridiplantae</taxon>
        <taxon>Streptophyta</taxon>
        <taxon>Embryophyta</taxon>
        <taxon>Tracheophyta</taxon>
        <taxon>Spermatophyta</taxon>
        <taxon>Magnoliopsida</taxon>
        <taxon>eudicotyledons</taxon>
        <taxon>Gunneridae</taxon>
        <taxon>Pentapetalae</taxon>
        <taxon>rosids</taxon>
        <taxon>fabids</taxon>
        <taxon>Malpighiales</taxon>
        <taxon>Linaceae</taxon>
        <taxon>Linum</taxon>
    </lineage>
</organism>
<sequence>MAAPAASPDRPPWIPEDDLILKNAVEAGASLEALAKGAVRFSRRFTVRELRDRWHSLLYDADVSAEASARMAELELSSATLLSSASSFSKLSKPASRETAENSAKRKKSEVESVRRMYYAMKKKKRRIAHWSECSPGLNFLGIPIVDEIGLNYNQDLAGFVPIEDCNEMSMEVPSFKQHSLGADNLDGLVEHPNCRIAEKIEPVQRMTMLPLSGGTKDASTSELVVHRSAEDKGLGKEAPSVSHDCLDGTKNRLFSMDTIKINARLPDAHNVDVVDFAISNSVLDFVIEGELVTAEGNRKDTVDRSCIDNVNSVVLSSSNDKDEERSASAKGLENPVAETGTTTASSPCPTEPEVVAEGCALDKDDQHNYICSEVKGPESNSAPCTSSAESNYEEIVCVLNTEDPEVPCNDGIVLTKEWNSSLASQKDSQGLTGKRVVSSMKKESIASVSLSASQQKGTKLVPLNDTASNNGVKCKPSDAIIPVPIGDQASVATAGGLNQSGSLQASSPPASQVGALKGELESAPTISCAEGTLIPDGDPSESGEKELESDDDIPSFTEIEAMILDMDLWPDDPDSCLNRGVVRYQSEDSRRMIMRLEQCAKSSKERAITVHGALAILYGRHLKHYMRDTEVMLGRATDDMDVDIDLGIEGPANKISRRQAIIKMEKDGSFVLKNLGKSPMFLNGEELLMGQSSSLSSSSLIEIREMAFVFEISSKAVGRFLASKHLHQQQNKVEFN</sequence>
<feature type="domain" description="FHA" evidence="2">
    <location>
        <begin position="632"/>
        <end position="688"/>
    </location>
</feature>
<dbReference type="InterPro" id="IPR008984">
    <property type="entry name" value="SMAD_FHA_dom_sf"/>
</dbReference>
<dbReference type="PANTHER" id="PTHR13233:SF13">
    <property type="entry name" value="FHA DOMAIN-CONTAINING PROTEIN"/>
    <property type="match status" value="1"/>
</dbReference>
<dbReference type="GO" id="GO:0045944">
    <property type="term" value="P:positive regulation of transcription by RNA polymerase II"/>
    <property type="evidence" value="ECO:0007669"/>
    <property type="project" value="TreeGrafter"/>
</dbReference>
<dbReference type="GO" id="GO:0044545">
    <property type="term" value="C:NSL complex"/>
    <property type="evidence" value="ECO:0007669"/>
    <property type="project" value="TreeGrafter"/>
</dbReference>
<dbReference type="Pfam" id="PF00498">
    <property type="entry name" value="FHA"/>
    <property type="match status" value="1"/>
</dbReference>
<evidence type="ECO:0000313" key="4">
    <source>
        <dbReference type="Proteomes" id="UP001497516"/>
    </source>
</evidence>